<feature type="transmembrane region" description="Helical" evidence="10">
    <location>
        <begin position="352"/>
        <end position="375"/>
    </location>
</feature>
<evidence type="ECO:0000256" key="7">
    <source>
        <dbReference type="ARBA" id="ARBA00022989"/>
    </source>
</evidence>
<dbReference type="PANTHER" id="PTHR19229">
    <property type="entry name" value="ATP-BINDING CASSETTE TRANSPORTER SUBFAMILY A ABCA"/>
    <property type="match status" value="1"/>
</dbReference>
<keyword evidence="3 10" id="KW-0812">Transmembrane</keyword>
<dbReference type="FunFam" id="3.40.50.300:FF:000298">
    <property type="entry name" value="ATP-binding cassette sub-family A member 12"/>
    <property type="match status" value="1"/>
</dbReference>
<dbReference type="InterPro" id="IPR026082">
    <property type="entry name" value="ABCA"/>
</dbReference>
<feature type="transmembrane region" description="Helical" evidence="10">
    <location>
        <begin position="267"/>
        <end position="288"/>
    </location>
</feature>
<dbReference type="FunFam" id="3.40.50.300:FF:000327">
    <property type="entry name" value="ATP-binding cassette sub-family A member 3"/>
    <property type="match status" value="1"/>
</dbReference>
<dbReference type="Pfam" id="PF00005">
    <property type="entry name" value="ABC_tran"/>
    <property type="match status" value="2"/>
</dbReference>
<feature type="transmembrane region" description="Helical" evidence="10">
    <location>
        <begin position="1085"/>
        <end position="1105"/>
    </location>
</feature>
<reference evidence="12 13" key="1">
    <citation type="journal article" date="2017" name="G3 (Bethesda)">
        <title>The Physical Genome Mapping of Anopheles albimanus Corrected Scaffold Misassemblies and Identified Interarm Rearrangements in Genus Anopheles.</title>
        <authorList>
            <person name="Artemov G.N."/>
            <person name="Peery A.N."/>
            <person name="Jiang X."/>
            <person name="Tu Z."/>
            <person name="Stegniy V.N."/>
            <person name="Sharakhova M.V."/>
            <person name="Sharakhov I.V."/>
        </authorList>
    </citation>
    <scope>NUCLEOTIDE SEQUENCE [LARGE SCALE GENOMIC DNA]</scope>
    <source>
        <strain evidence="12 13">ALBI9_A</strain>
    </source>
</reference>
<feature type="transmembrane region" description="Helical" evidence="10">
    <location>
        <begin position="906"/>
        <end position="927"/>
    </location>
</feature>
<evidence type="ECO:0000259" key="11">
    <source>
        <dbReference type="PROSITE" id="PS50893"/>
    </source>
</evidence>
<dbReference type="InterPro" id="IPR056264">
    <property type="entry name" value="R2_ABCA1-4-like"/>
</dbReference>
<evidence type="ECO:0000256" key="6">
    <source>
        <dbReference type="ARBA" id="ARBA00022840"/>
    </source>
</evidence>
<evidence type="ECO:0000256" key="5">
    <source>
        <dbReference type="ARBA" id="ARBA00022741"/>
    </source>
</evidence>
<dbReference type="GO" id="GO:0005524">
    <property type="term" value="F:ATP binding"/>
    <property type="evidence" value="ECO:0007669"/>
    <property type="project" value="UniProtKB-KW"/>
</dbReference>
<dbReference type="InterPro" id="IPR003439">
    <property type="entry name" value="ABC_transporter-like_ATP-bd"/>
</dbReference>
<sequence length="1690" mass="191306">MVAPTAQSTATSATSNAPALPQPTGTSGWGMFRLLLWKNFLLHWRNKFSSLVEIFIPPLFMLLMVGLRSLTEIETVPHVSVYQPLDITDFAAIRGNLVIPFHDTIAYSPDGPALRRLMEPVGRWANMNVRGFGNGTALQNFLLVSNAFAGIEFDIRLNRSVTLPSQLSYRLRFPGEQRAQFVVGHSWQTDRRWGGRADGGARFSEDSDGGPSPGYFREGFLSLQHFIFKAYAEQLKVIDEPVPDVYLQRFPYPPFREDSFPASLTTFLPISVMLAFIYPCISIVKNILFEKEKQIKEAMKIMGLRNWVLWSSWFVKCFIFTQISIGLVVLFLKVPWYSTPYVSVLTYSDWSVIWLIFAIYGIAIITFSFMLSTLFSKANSGGAVAAIIWFLAFAPYIIMVQDYRNLTVSQKLGASLLLNSAIGFAMRLVGVYEGTTTGVQWSTLFHDSDVDDINIGQLLLMLLGDAAIYMLIALYIEQVFPGDFGLAQPWYFPVTKRFWCGERPVSGEPINAPGSSKANEHIEAEPKGRVPRIRIQQLRKVYSNKKVAVEGLTFNMFEGQITALLGHNGAGKTTTMSMLTGMKRPSSGTAIICGHDIRTEMRQVRSSLGYCPQHNILFDSLTVWEHLYFYGRLKGLSKAQVEHEIDRYIDALELRDKTNVRSSSLSGGMKRKLCVGIALCAGSKVVLCDEPTSGMDPAARRALWDLLIAEKTRRTMILSTHFMDEADMLGDRIAIMADGKLKAVGSSFYLKKKFGVGYRLICVKQPDCNVDRVTELLRKHIPFIQVESNVGSELSYLLQEEHARRFQTLLEDLEDYGEELKIGDFGISLTTLEEVFMKVGSDSSHTTTGPQADETSLHSMQSCSTGTDVESRSTIDDYELHQGFKLFRYQLWALFLKKIYQTYRNWFLLVVQILIPVLFVAVTIAVVRNWGGSGDMPPLTISLRIFNPSTTLVQRDADDELGSTEELVLRNYMNLFRQIPNGVLTTFVEWMEDTFLYFIEQRGLLFANRQVIIGAGITTDNLTAWFNNEALHSPTVSLMMMHNALLRTFTNSSNASISLMNHPLPYTDETRLQLMRTFNNLGFQLAYYTGFAMSFVVGFFVIFYIRERVTKAKLLQLVSGVHRLTYWFTGFIWDYLTYAFVCLFIITTVAIFQEPGFSTAGEVFRLYSVFLFVGVPALPLTYIVTLYYNVAPAAFIRISVAYIVTGTALFIFVYLLGTDMFELEELSDVLSNVFLIFPHFVLCDAIVNLSHMSVTMDTCNAVRPPGIQPLPICEEELYYYQWDRPGIGRHLLYCLVMTVVYFALLFLLDFKVLKRIVQKLREWYHRKHFQAEVAANATKEVTEVDSDVRKEKERIGTMAEEERYRTNLVVQGMSKYYGRFLAVNQLSLGINSNECFGLLGANGAGKTTTFKMLSGDESISFGDAWIKGHSLKSELKKVHQHIGYCPQFDALIEDLTGRETLKLFSLLRGVPRANIPLVSLYLAREFGFEKHLDKQVKAYSGGNKRKLSTALAMLGNPSVVYLDEPTSGMDPGAKRNLWNGVCRVRDSGKTIVLTSHSMEECEALCTRLAIMVNGEFKCLGSTQHLKNKFSQGFVLTIKAKRSDSSEKGKDNDVIDLQNIKDHVVTQFPDCTLKEEYQDLLTYYIRASNMKWSQIFGIMERAKQWLNIEDYSIGQTSLEQVFLAFTKYQRE</sequence>
<feature type="domain" description="ABC transporter" evidence="11">
    <location>
        <begin position="1368"/>
        <end position="1598"/>
    </location>
</feature>
<keyword evidence="4" id="KW-0677">Repeat</keyword>
<keyword evidence="7 10" id="KW-1133">Transmembrane helix</keyword>
<dbReference type="PROSITE" id="PS00211">
    <property type="entry name" value="ABC_TRANSPORTER_1"/>
    <property type="match status" value="1"/>
</dbReference>
<feature type="domain" description="ABC transporter" evidence="11">
    <location>
        <begin position="533"/>
        <end position="763"/>
    </location>
</feature>
<dbReference type="VEuPathDB" id="VectorBase:AALB010028"/>
<feature type="compositionally biased region" description="Low complexity" evidence="9">
    <location>
        <begin position="1"/>
        <end position="19"/>
    </location>
</feature>
<evidence type="ECO:0000256" key="9">
    <source>
        <dbReference type="SAM" id="MobiDB-lite"/>
    </source>
</evidence>
<protein>
    <recommendedName>
        <fullName evidence="11">ABC transporter domain-containing protein</fullName>
    </recommendedName>
</protein>
<evidence type="ECO:0000256" key="1">
    <source>
        <dbReference type="ARBA" id="ARBA00004141"/>
    </source>
</evidence>
<evidence type="ECO:0000313" key="12">
    <source>
        <dbReference type="EnsemblMetazoa" id="AALB010028-PA"/>
    </source>
</evidence>
<feature type="transmembrane region" description="Helical" evidence="10">
    <location>
        <begin position="382"/>
        <end position="400"/>
    </location>
</feature>
<keyword evidence="13" id="KW-1185">Reference proteome</keyword>
<feature type="transmembrane region" description="Helical" evidence="10">
    <location>
        <begin position="1194"/>
        <end position="1217"/>
    </location>
</feature>
<dbReference type="SUPFAM" id="SSF52540">
    <property type="entry name" value="P-loop containing nucleoside triphosphate hydrolases"/>
    <property type="match status" value="2"/>
</dbReference>
<evidence type="ECO:0000256" key="10">
    <source>
        <dbReference type="SAM" id="Phobius"/>
    </source>
</evidence>
<feature type="transmembrane region" description="Helical" evidence="10">
    <location>
        <begin position="453"/>
        <end position="476"/>
    </location>
</feature>
<dbReference type="InterPro" id="IPR003593">
    <property type="entry name" value="AAA+_ATPase"/>
</dbReference>
<dbReference type="InterPro" id="IPR013525">
    <property type="entry name" value="ABC2_TM"/>
</dbReference>
<evidence type="ECO:0000256" key="3">
    <source>
        <dbReference type="ARBA" id="ARBA00022692"/>
    </source>
</evidence>
<feature type="transmembrane region" description="Helical" evidence="10">
    <location>
        <begin position="308"/>
        <end position="332"/>
    </location>
</feature>
<dbReference type="PANTHER" id="PTHR19229:SF250">
    <property type="entry name" value="ABC TRANSPORTER DOMAIN-CONTAINING PROTEIN-RELATED"/>
    <property type="match status" value="1"/>
</dbReference>
<dbReference type="PROSITE" id="PS50893">
    <property type="entry name" value="ABC_TRANSPORTER_2"/>
    <property type="match status" value="2"/>
</dbReference>
<dbReference type="EnsemblMetazoa" id="AALB010028-RA">
    <property type="protein sequence ID" value="AALB010028-PA"/>
    <property type="gene ID" value="AALB010028"/>
</dbReference>
<evidence type="ECO:0000313" key="13">
    <source>
        <dbReference type="Proteomes" id="UP000069272"/>
    </source>
</evidence>
<keyword evidence="6" id="KW-0067">ATP-binding</keyword>
<proteinExistence type="predicted"/>
<keyword evidence="8 10" id="KW-0472">Membrane</keyword>
<dbReference type="VEuPathDB" id="VectorBase:AALB20_031122"/>
<dbReference type="GO" id="GO:0016020">
    <property type="term" value="C:membrane"/>
    <property type="evidence" value="ECO:0007669"/>
    <property type="project" value="UniProtKB-SubCell"/>
</dbReference>
<keyword evidence="2" id="KW-0813">Transport</keyword>
<organism evidence="12 13">
    <name type="scientific">Anopheles albimanus</name>
    <name type="common">New world malaria mosquito</name>
    <dbReference type="NCBI Taxonomy" id="7167"/>
    <lineage>
        <taxon>Eukaryota</taxon>
        <taxon>Metazoa</taxon>
        <taxon>Ecdysozoa</taxon>
        <taxon>Arthropoda</taxon>
        <taxon>Hexapoda</taxon>
        <taxon>Insecta</taxon>
        <taxon>Pterygota</taxon>
        <taxon>Neoptera</taxon>
        <taxon>Endopterygota</taxon>
        <taxon>Diptera</taxon>
        <taxon>Nematocera</taxon>
        <taxon>Culicoidea</taxon>
        <taxon>Culicidae</taxon>
        <taxon>Anophelinae</taxon>
        <taxon>Anopheles</taxon>
    </lineage>
</organism>
<feature type="transmembrane region" description="Helical" evidence="10">
    <location>
        <begin position="1164"/>
        <end position="1188"/>
    </location>
</feature>
<feature type="transmembrane region" description="Helical" evidence="10">
    <location>
        <begin position="1229"/>
        <end position="1247"/>
    </location>
</feature>
<feature type="transmembrane region" description="Helical" evidence="10">
    <location>
        <begin position="1290"/>
        <end position="1310"/>
    </location>
</feature>
<evidence type="ECO:0000256" key="2">
    <source>
        <dbReference type="ARBA" id="ARBA00022448"/>
    </source>
</evidence>
<dbReference type="GO" id="GO:0016887">
    <property type="term" value="F:ATP hydrolysis activity"/>
    <property type="evidence" value="ECO:0007669"/>
    <property type="project" value="InterPro"/>
</dbReference>
<dbReference type="Pfam" id="PF23321">
    <property type="entry name" value="R1_ABCA1"/>
    <property type="match status" value="1"/>
</dbReference>
<dbReference type="InterPro" id="IPR027417">
    <property type="entry name" value="P-loop_NTPase"/>
</dbReference>
<dbReference type="SMART" id="SM00382">
    <property type="entry name" value="AAA"/>
    <property type="match status" value="2"/>
</dbReference>
<dbReference type="GO" id="GO:0140359">
    <property type="term" value="F:ABC-type transporter activity"/>
    <property type="evidence" value="ECO:0007669"/>
    <property type="project" value="InterPro"/>
</dbReference>
<dbReference type="Gene3D" id="3.40.50.300">
    <property type="entry name" value="P-loop containing nucleotide triphosphate hydrolases"/>
    <property type="match status" value="2"/>
</dbReference>
<evidence type="ECO:0000256" key="8">
    <source>
        <dbReference type="ARBA" id="ARBA00023136"/>
    </source>
</evidence>
<dbReference type="GO" id="GO:0005319">
    <property type="term" value="F:lipid transporter activity"/>
    <property type="evidence" value="ECO:0007669"/>
    <property type="project" value="TreeGrafter"/>
</dbReference>
<comment type="subcellular location">
    <subcellularLocation>
        <location evidence="1">Membrane</location>
        <topology evidence="1">Multi-pass membrane protein</topology>
    </subcellularLocation>
</comment>
<feature type="region of interest" description="Disordered" evidence="9">
    <location>
        <begin position="1"/>
        <end position="21"/>
    </location>
</feature>
<feature type="region of interest" description="Disordered" evidence="9">
    <location>
        <begin position="841"/>
        <end position="865"/>
    </location>
</feature>
<dbReference type="STRING" id="7167.A0A182FTZ4"/>
<accession>A0A182FTZ4</accession>
<keyword evidence="5" id="KW-0547">Nucleotide-binding</keyword>
<name>A0A182FTZ4_ANOAL</name>
<evidence type="ECO:0000256" key="4">
    <source>
        <dbReference type="ARBA" id="ARBA00022737"/>
    </source>
</evidence>
<dbReference type="InterPro" id="IPR017871">
    <property type="entry name" value="ABC_transporter-like_CS"/>
</dbReference>
<dbReference type="Pfam" id="PF12698">
    <property type="entry name" value="ABC2_membrane_3"/>
    <property type="match status" value="2"/>
</dbReference>
<reference evidence="12" key="2">
    <citation type="submission" date="2022-08" db="UniProtKB">
        <authorList>
            <consortium name="EnsemblMetazoa"/>
        </authorList>
    </citation>
    <scope>IDENTIFICATION</scope>
    <source>
        <strain evidence="12">STECLA/ALBI9_A</strain>
    </source>
</reference>
<feature type="transmembrane region" description="Helical" evidence="10">
    <location>
        <begin position="1125"/>
        <end position="1152"/>
    </location>
</feature>
<dbReference type="Proteomes" id="UP000069272">
    <property type="component" value="Chromosome 3R"/>
</dbReference>
<dbReference type="CDD" id="cd03263">
    <property type="entry name" value="ABC_subfamily_A"/>
    <property type="match status" value="2"/>
</dbReference>